<name>A0A2T4ZGV2_9HYPH</name>
<evidence type="ECO:0000259" key="2">
    <source>
        <dbReference type="PROSITE" id="PS50930"/>
    </source>
</evidence>
<dbReference type="Gene3D" id="2.40.50.1020">
    <property type="entry name" value="LytTr DNA-binding domain"/>
    <property type="match status" value="1"/>
</dbReference>
<dbReference type="PROSITE" id="PS50930">
    <property type="entry name" value="HTH_LYTTR"/>
    <property type="match status" value="1"/>
</dbReference>
<dbReference type="InterPro" id="IPR007492">
    <property type="entry name" value="LytTR_DNA-bd_dom"/>
</dbReference>
<keyword evidence="1" id="KW-0812">Transmembrane</keyword>
<evidence type="ECO:0000313" key="3">
    <source>
        <dbReference type="EMBL" id="PTM61147.1"/>
    </source>
</evidence>
<dbReference type="EMBL" id="PZZL01000002">
    <property type="protein sequence ID" value="PTM61147.1"/>
    <property type="molecule type" value="Genomic_DNA"/>
</dbReference>
<accession>A0A2T4ZGV2</accession>
<keyword evidence="3" id="KW-0238">DNA-binding</keyword>
<feature type="transmembrane region" description="Helical" evidence="1">
    <location>
        <begin position="12"/>
        <end position="37"/>
    </location>
</feature>
<feature type="transmembrane region" description="Helical" evidence="1">
    <location>
        <begin position="109"/>
        <end position="128"/>
    </location>
</feature>
<protein>
    <submittedName>
        <fullName evidence="3">LytTr DNA-binding domain-containing protein</fullName>
    </submittedName>
</protein>
<evidence type="ECO:0000313" key="4">
    <source>
        <dbReference type="Proteomes" id="UP000241808"/>
    </source>
</evidence>
<feature type="domain" description="HTH LytTR-type" evidence="2">
    <location>
        <begin position="164"/>
        <end position="262"/>
    </location>
</feature>
<dbReference type="GO" id="GO:0003677">
    <property type="term" value="F:DNA binding"/>
    <property type="evidence" value="ECO:0007669"/>
    <property type="project" value="UniProtKB-KW"/>
</dbReference>
<dbReference type="Proteomes" id="UP000241808">
    <property type="component" value="Unassembled WGS sequence"/>
</dbReference>
<dbReference type="AlphaFoldDB" id="A0A2T4ZGV2"/>
<feature type="transmembrane region" description="Helical" evidence="1">
    <location>
        <begin position="75"/>
        <end position="97"/>
    </location>
</feature>
<proteinExistence type="predicted"/>
<keyword evidence="1" id="KW-1133">Transmembrane helix</keyword>
<sequence>MPSLGEPGEARLGLALVILAFGILLGVLGPFGSYLGISLPVRVLHYTANMAVISAMAVAANALAARYLYRGPVPLWGSLVIALVIAPPGALVVMAHLRFFAPQVLPHVTFVELCLQTALINVLVSLVVRAVRALVHARHVAQPQAAAPVPVVAEDRRSDDILREKLPLPLRRAPILALSSEDHYLRVHTDRGQALILMSLSQAIDALGEDTGLRIHRSHWVARKAVVDSARKDGSLGVTLANGLTLPVSRSGRRLLEDARLV</sequence>
<comment type="caution">
    <text evidence="3">The sequence shown here is derived from an EMBL/GenBank/DDBJ whole genome shotgun (WGS) entry which is preliminary data.</text>
</comment>
<organism evidence="3 4">
    <name type="scientific">Phreatobacter oligotrophus</name>
    <dbReference type="NCBI Taxonomy" id="1122261"/>
    <lineage>
        <taxon>Bacteria</taxon>
        <taxon>Pseudomonadati</taxon>
        <taxon>Pseudomonadota</taxon>
        <taxon>Alphaproteobacteria</taxon>
        <taxon>Hyphomicrobiales</taxon>
        <taxon>Phreatobacteraceae</taxon>
        <taxon>Phreatobacter</taxon>
    </lineage>
</organism>
<keyword evidence="1" id="KW-0472">Membrane</keyword>
<gene>
    <name evidence="3" type="ORF">C8P69_102534</name>
</gene>
<evidence type="ECO:0000256" key="1">
    <source>
        <dbReference type="SAM" id="Phobius"/>
    </source>
</evidence>
<dbReference type="SMART" id="SM00850">
    <property type="entry name" value="LytTR"/>
    <property type="match status" value="1"/>
</dbReference>
<keyword evidence="4" id="KW-1185">Reference proteome</keyword>
<feature type="transmembrane region" description="Helical" evidence="1">
    <location>
        <begin position="43"/>
        <end position="63"/>
    </location>
</feature>
<reference evidence="3 4" key="1">
    <citation type="submission" date="2018-04" db="EMBL/GenBank/DDBJ databases">
        <title>Genomic Encyclopedia of Archaeal and Bacterial Type Strains, Phase II (KMG-II): from individual species to whole genera.</title>
        <authorList>
            <person name="Goeker M."/>
        </authorList>
    </citation>
    <scope>NUCLEOTIDE SEQUENCE [LARGE SCALE GENOMIC DNA]</scope>
    <source>
        <strain evidence="3 4">DSM 25521</strain>
    </source>
</reference>
<dbReference type="Pfam" id="PF04397">
    <property type="entry name" value="LytTR"/>
    <property type="match status" value="1"/>
</dbReference>